<proteinExistence type="predicted"/>
<dbReference type="InterPro" id="IPR007197">
    <property type="entry name" value="rSAM"/>
</dbReference>
<dbReference type="Pfam" id="PF04055">
    <property type="entry name" value="Radical_SAM"/>
    <property type="match status" value="1"/>
</dbReference>
<dbReference type="SFLD" id="SFLDF00310">
    <property type="entry name" value="oxygen-independent_coproporphy"/>
    <property type="match status" value="1"/>
</dbReference>
<dbReference type="SFLD" id="SFLDS00029">
    <property type="entry name" value="Radical_SAM"/>
    <property type="match status" value="1"/>
</dbReference>
<dbReference type="InterPro" id="IPR058240">
    <property type="entry name" value="rSAM_sf"/>
</dbReference>
<keyword evidence="3" id="KW-1185">Reference proteome</keyword>
<dbReference type="SMART" id="SM00729">
    <property type="entry name" value="Elp3"/>
    <property type="match status" value="1"/>
</dbReference>
<gene>
    <name evidence="2" type="primary">hemZ</name>
    <name evidence="2" type="ORF">DNHGIG_02190</name>
</gene>
<dbReference type="InterPro" id="IPR023404">
    <property type="entry name" value="rSAM_horseshoe"/>
</dbReference>
<dbReference type="GO" id="GO:0006779">
    <property type="term" value="P:porphyrin-containing compound biosynthetic process"/>
    <property type="evidence" value="ECO:0007669"/>
    <property type="project" value="TreeGrafter"/>
</dbReference>
<dbReference type="GO" id="GO:0005737">
    <property type="term" value="C:cytoplasm"/>
    <property type="evidence" value="ECO:0007669"/>
    <property type="project" value="TreeGrafter"/>
</dbReference>
<dbReference type="Proteomes" id="UP001057291">
    <property type="component" value="Unassembled WGS sequence"/>
</dbReference>
<evidence type="ECO:0000259" key="1">
    <source>
        <dbReference type="PROSITE" id="PS51918"/>
    </source>
</evidence>
<evidence type="ECO:0000313" key="2">
    <source>
        <dbReference type="EMBL" id="GIM44670.1"/>
    </source>
</evidence>
<comment type="caution">
    <text evidence="2">The sequence shown here is derived from an EMBL/GenBank/DDBJ whole genome shotgun (WGS) entry which is preliminary data.</text>
</comment>
<dbReference type="GO" id="GO:0051539">
    <property type="term" value="F:4 iron, 4 sulfur cluster binding"/>
    <property type="evidence" value="ECO:0007669"/>
    <property type="project" value="TreeGrafter"/>
</dbReference>
<dbReference type="NCBIfam" id="TIGR03994">
    <property type="entry name" value="rSAM_HemZ"/>
    <property type="match status" value="1"/>
</dbReference>
<dbReference type="PANTHER" id="PTHR13932:SF1">
    <property type="entry name" value="OXYGEN-INDEPENDENT COPROPORPHYRINOGEN-III OXIDASE-LIKE PROTEIN HEMZ"/>
    <property type="match status" value="1"/>
</dbReference>
<organism evidence="2 3">
    <name type="scientific">Collibacillus ludicampi</name>
    <dbReference type="NCBI Taxonomy" id="2771369"/>
    <lineage>
        <taxon>Bacteria</taxon>
        <taxon>Bacillati</taxon>
        <taxon>Bacillota</taxon>
        <taxon>Bacilli</taxon>
        <taxon>Bacillales</taxon>
        <taxon>Alicyclobacillaceae</taxon>
        <taxon>Collibacillus</taxon>
    </lineage>
</organism>
<protein>
    <submittedName>
        <fullName evidence="2">Oxygen-independent coproporphyrinogen-III oxidase-like protein HemZ</fullName>
    </submittedName>
</protein>
<dbReference type="CDD" id="cd01335">
    <property type="entry name" value="Radical_SAM"/>
    <property type="match status" value="1"/>
</dbReference>
<dbReference type="SFLD" id="SFLDG01082">
    <property type="entry name" value="B12-binding_domain_containing"/>
    <property type="match status" value="1"/>
</dbReference>
<dbReference type="GO" id="GO:0003824">
    <property type="term" value="F:catalytic activity"/>
    <property type="evidence" value="ECO:0007669"/>
    <property type="project" value="InterPro"/>
</dbReference>
<dbReference type="PANTHER" id="PTHR13932">
    <property type="entry name" value="COPROPORPHYRINIGEN III OXIDASE"/>
    <property type="match status" value="1"/>
</dbReference>
<dbReference type="SUPFAM" id="SSF102114">
    <property type="entry name" value="Radical SAM enzymes"/>
    <property type="match status" value="1"/>
</dbReference>
<dbReference type="InterPro" id="IPR034505">
    <property type="entry name" value="Coproporphyrinogen-III_oxidase"/>
</dbReference>
<reference evidence="2" key="1">
    <citation type="journal article" date="2023" name="Int. J. Syst. Evol. Microbiol.">
        <title>Collibacillus ludicampi gen. nov., sp. nov., a new soil bacterium of the family Alicyclobacillaceae.</title>
        <authorList>
            <person name="Jojima T."/>
            <person name="Ioku Y."/>
            <person name="Fukuta Y."/>
            <person name="Shirasaka N."/>
            <person name="Matsumura Y."/>
            <person name="Mori M."/>
        </authorList>
    </citation>
    <scope>NUCLEOTIDE SEQUENCE</scope>
    <source>
        <strain evidence="2">TP075</strain>
    </source>
</reference>
<dbReference type="EMBL" id="BOQE01000001">
    <property type="protein sequence ID" value="GIM44670.1"/>
    <property type="molecule type" value="Genomic_DNA"/>
</dbReference>
<sequence>MLLRVEQVQFNFEREVERLIYLFLPECSLVFSSEPSHEDVTIKLWLKDLGNALRARGELHVRDSTSYVHEFTKLLPDDADSVFRRRRGKQAVLHVLHDCLSDYTGEQQPWGILTGVRPMKLVHQMIEQRLDPVMIRRRLAEEYRISDSRIDLLLEIADIQLQVIPDLYQLEKEVSLYIGIPFCPTHCAYCTFPAYSMIEKYTYAHEFLGALEKELKAVGECLRQYEIPVTSVYVGGGTPTSLNAPELERLMEALYKEIPGQDRWRELNVEAGRPDTITPDRIDVLRRFKVNRISVNPQTFKAETLKTIGRGHTPDIVDRRFHLVREAGFENINMDMILGLPGEDLDDIRYTRERIEKLSPDSVTVHTMSFKRTAVVNKEREKFEIPHTEMVRRMMEETSAWSRSLGYKPYYIYRQKDILGNLENVGYSLPGKEGIYNICIMEERQTIIGIGGGATTKLIGLNGKNLGQVFNPREPKAYVESIESVIARKIDALRKTFEQVQTRV</sequence>
<feature type="domain" description="Radical SAM core" evidence="1">
    <location>
        <begin position="168"/>
        <end position="408"/>
    </location>
</feature>
<dbReference type="SFLD" id="SFLDG01065">
    <property type="entry name" value="anaerobic_coproporphyrinogen-I"/>
    <property type="match status" value="1"/>
</dbReference>
<evidence type="ECO:0000313" key="3">
    <source>
        <dbReference type="Proteomes" id="UP001057291"/>
    </source>
</evidence>
<dbReference type="AlphaFoldDB" id="A0AAV4LA76"/>
<dbReference type="PROSITE" id="PS51918">
    <property type="entry name" value="RADICAL_SAM"/>
    <property type="match status" value="1"/>
</dbReference>
<dbReference type="InterPro" id="IPR023995">
    <property type="entry name" value="HemZ"/>
</dbReference>
<name>A0AAV4LA76_9BACL</name>
<accession>A0AAV4LA76</accession>
<dbReference type="Gene3D" id="3.80.30.20">
    <property type="entry name" value="tm_1862 like domain"/>
    <property type="match status" value="1"/>
</dbReference>
<dbReference type="RefSeq" id="WP_282197938.1">
    <property type="nucleotide sequence ID" value="NZ_BOQE01000001.1"/>
</dbReference>
<dbReference type="InterPro" id="IPR006638">
    <property type="entry name" value="Elp3/MiaA/NifB-like_rSAM"/>
</dbReference>